<keyword evidence="7" id="KW-1185">Reference proteome</keyword>
<comment type="similarity">
    <text evidence="1">Belongs to the LysR transcriptional regulatory family.</text>
</comment>
<reference evidence="6 7" key="1">
    <citation type="submission" date="2022-04" db="EMBL/GenBank/DDBJ databases">
        <title>Halobacillus sp. isolated from saltern.</title>
        <authorList>
            <person name="Won M."/>
            <person name="Lee C.-M."/>
            <person name="Woen H.-Y."/>
            <person name="Kwon S.-W."/>
        </authorList>
    </citation>
    <scope>NUCLEOTIDE SEQUENCE [LARGE SCALE GENOMIC DNA]</scope>
    <source>
        <strain evidence="6 7">SSTM10-2</strain>
    </source>
</reference>
<proteinExistence type="inferred from homology"/>
<evidence type="ECO:0000313" key="6">
    <source>
        <dbReference type="EMBL" id="UOQ91675.1"/>
    </source>
</evidence>
<evidence type="ECO:0000259" key="5">
    <source>
        <dbReference type="PROSITE" id="PS50931"/>
    </source>
</evidence>
<protein>
    <submittedName>
        <fullName evidence="6">LysR family transcriptional regulator</fullName>
    </submittedName>
</protein>
<dbReference type="Pfam" id="PF03466">
    <property type="entry name" value="LysR_substrate"/>
    <property type="match status" value="1"/>
</dbReference>
<keyword evidence="2" id="KW-0805">Transcription regulation</keyword>
<evidence type="ECO:0000256" key="1">
    <source>
        <dbReference type="ARBA" id="ARBA00009437"/>
    </source>
</evidence>
<evidence type="ECO:0000256" key="3">
    <source>
        <dbReference type="ARBA" id="ARBA00023125"/>
    </source>
</evidence>
<organism evidence="6 7">
    <name type="scientific">Halobacillus shinanisalinarum</name>
    <dbReference type="NCBI Taxonomy" id="2932258"/>
    <lineage>
        <taxon>Bacteria</taxon>
        <taxon>Bacillati</taxon>
        <taxon>Bacillota</taxon>
        <taxon>Bacilli</taxon>
        <taxon>Bacillales</taxon>
        <taxon>Bacillaceae</taxon>
        <taxon>Halobacillus</taxon>
    </lineage>
</organism>
<evidence type="ECO:0000313" key="7">
    <source>
        <dbReference type="Proteomes" id="UP000831880"/>
    </source>
</evidence>
<keyword evidence="4" id="KW-0804">Transcription</keyword>
<dbReference type="SUPFAM" id="SSF53850">
    <property type="entry name" value="Periplasmic binding protein-like II"/>
    <property type="match status" value="1"/>
</dbReference>
<keyword evidence="3" id="KW-0238">DNA-binding</keyword>
<dbReference type="SUPFAM" id="SSF46785">
    <property type="entry name" value="Winged helix' DNA-binding domain"/>
    <property type="match status" value="1"/>
</dbReference>
<feature type="domain" description="HTH lysR-type" evidence="5">
    <location>
        <begin position="1"/>
        <end position="58"/>
    </location>
</feature>
<dbReference type="RefSeq" id="WP_244751286.1">
    <property type="nucleotide sequence ID" value="NZ_CP095074.1"/>
</dbReference>
<dbReference type="InterPro" id="IPR036388">
    <property type="entry name" value="WH-like_DNA-bd_sf"/>
</dbReference>
<dbReference type="Pfam" id="PF00126">
    <property type="entry name" value="HTH_1"/>
    <property type="match status" value="1"/>
</dbReference>
<dbReference type="InterPro" id="IPR005119">
    <property type="entry name" value="LysR_subst-bd"/>
</dbReference>
<sequence>MKIEDYRLLLQLSNYKTIRSTAKKVLISQPAITQRLKYIEDYIGVKIFVRTPKQLILTPGGEQVIKHAKKMLLQEKQLHNELMESKGEVGGTLSLGVSSLVSQHNLPVILEEYTKAYPKVTIDLITGVSEEIRQSAADFHVCIVRGEPLPDYTCIHLFSDPLYLFDTKKIADDVVRPFIEFKTDAEYQKLVEGWMINQTELRIRRTIKVDQFETAKQLMKIGLGITVLPKSIATDDLLELPHIPLEREGKPIARETWVCLKEGIRSLPQVEAFVSMLANKTWV</sequence>
<dbReference type="InterPro" id="IPR000847">
    <property type="entry name" value="LysR_HTH_N"/>
</dbReference>
<dbReference type="PRINTS" id="PR00039">
    <property type="entry name" value="HTHLYSR"/>
</dbReference>
<dbReference type="CDD" id="cd05466">
    <property type="entry name" value="PBP2_LTTR_substrate"/>
    <property type="match status" value="1"/>
</dbReference>
<dbReference type="Gene3D" id="1.10.10.10">
    <property type="entry name" value="Winged helix-like DNA-binding domain superfamily/Winged helix DNA-binding domain"/>
    <property type="match status" value="1"/>
</dbReference>
<dbReference type="PANTHER" id="PTHR30126:SF78">
    <property type="entry name" value="HTH LYSR-TYPE DOMAIN-CONTAINING PROTEIN"/>
    <property type="match status" value="1"/>
</dbReference>
<evidence type="ECO:0000256" key="2">
    <source>
        <dbReference type="ARBA" id="ARBA00023015"/>
    </source>
</evidence>
<dbReference type="InterPro" id="IPR036390">
    <property type="entry name" value="WH_DNA-bd_sf"/>
</dbReference>
<dbReference type="PROSITE" id="PS50931">
    <property type="entry name" value="HTH_LYSR"/>
    <property type="match status" value="1"/>
</dbReference>
<dbReference type="EMBL" id="CP095074">
    <property type="protein sequence ID" value="UOQ91675.1"/>
    <property type="molecule type" value="Genomic_DNA"/>
</dbReference>
<gene>
    <name evidence="6" type="ORF">MUO14_14080</name>
</gene>
<accession>A0ABY4GU35</accession>
<name>A0ABY4GU35_9BACI</name>
<dbReference type="Gene3D" id="3.40.190.290">
    <property type="match status" value="1"/>
</dbReference>
<dbReference type="Proteomes" id="UP000831880">
    <property type="component" value="Chromosome"/>
</dbReference>
<dbReference type="PANTHER" id="PTHR30126">
    <property type="entry name" value="HTH-TYPE TRANSCRIPTIONAL REGULATOR"/>
    <property type="match status" value="1"/>
</dbReference>
<evidence type="ECO:0000256" key="4">
    <source>
        <dbReference type="ARBA" id="ARBA00023163"/>
    </source>
</evidence>